<evidence type="ECO:0000313" key="1">
    <source>
        <dbReference type="EMBL" id="KAF5838464.1"/>
    </source>
</evidence>
<organism evidence="1 2">
    <name type="scientific">Dunaliella salina</name>
    <name type="common">Green alga</name>
    <name type="synonym">Protococcus salinus</name>
    <dbReference type="NCBI Taxonomy" id="3046"/>
    <lineage>
        <taxon>Eukaryota</taxon>
        <taxon>Viridiplantae</taxon>
        <taxon>Chlorophyta</taxon>
        <taxon>core chlorophytes</taxon>
        <taxon>Chlorophyceae</taxon>
        <taxon>CS clade</taxon>
        <taxon>Chlamydomonadales</taxon>
        <taxon>Dunaliellaceae</taxon>
        <taxon>Dunaliella</taxon>
    </lineage>
</organism>
<proteinExistence type="predicted"/>
<dbReference type="EMBL" id="MU069578">
    <property type="protein sequence ID" value="KAF5838464.1"/>
    <property type="molecule type" value="Genomic_DNA"/>
</dbReference>
<gene>
    <name evidence="1" type="ORF">DUNSADRAFT_2858</name>
</gene>
<name>A0ABQ7GV23_DUNSA</name>
<evidence type="ECO:0000313" key="2">
    <source>
        <dbReference type="Proteomes" id="UP000815325"/>
    </source>
</evidence>
<protein>
    <submittedName>
        <fullName evidence="1">Uncharacterized protein</fullName>
    </submittedName>
</protein>
<dbReference type="PANTHER" id="PTHR36776:SF1">
    <property type="entry name" value="EXPRESSED PROTEIN"/>
    <property type="match status" value="1"/>
</dbReference>
<keyword evidence="2" id="KW-1185">Reference proteome</keyword>
<reference evidence="1" key="1">
    <citation type="submission" date="2017-08" db="EMBL/GenBank/DDBJ databases">
        <authorList>
            <person name="Polle J.E."/>
            <person name="Barry K."/>
            <person name="Cushman J."/>
            <person name="Schmutz J."/>
            <person name="Tran D."/>
            <person name="Hathwaick L.T."/>
            <person name="Yim W.C."/>
            <person name="Jenkins J."/>
            <person name="Mckie-Krisberg Z.M."/>
            <person name="Prochnik S."/>
            <person name="Lindquist E."/>
            <person name="Dockter R.B."/>
            <person name="Adam C."/>
            <person name="Molina H."/>
            <person name="Bunkerborg J."/>
            <person name="Jin E."/>
            <person name="Buchheim M."/>
            <person name="Magnuson J."/>
        </authorList>
    </citation>
    <scope>NUCLEOTIDE SEQUENCE</scope>
    <source>
        <strain evidence="1">CCAP 19/18</strain>
    </source>
</reference>
<accession>A0ABQ7GV23</accession>
<dbReference type="Proteomes" id="UP000815325">
    <property type="component" value="Unassembled WGS sequence"/>
</dbReference>
<sequence length="206" mass="22494">MQLSLSLPKFATTRSTANGVRHRGFLKPDAQQICMPSACMQSAVSMRTPVLPGCEPSTSCSTRKARKVAVCASASEGDAPVYVLPPVNDPAFEKEWLQLQMLEWLNEEWPAPTTVEPHAKLAEAVAMAYMKARASGQNDMTDILLALSTQLSASFDFFDTFTDPFEVSNKATEVLMLRDGADVCCANEADKARVGRVTDTFHAQRS</sequence>
<dbReference type="PANTHER" id="PTHR36776">
    <property type="entry name" value="EXPRESSED PROTEIN"/>
    <property type="match status" value="1"/>
</dbReference>
<comment type="caution">
    <text evidence="1">The sequence shown here is derived from an EMBL/GenBank/DDBJ whole genome shotgun (WGS) entry which is preliminary data.</text>
</comment>